<protein>
    <submittedName>
        <fullName evidence="1">Uncharacterized protein</fullName>
    </submittedName>
</protein>
<dbReference type="Ensembl" id="ENSAPLT00000020732.1">
    <property type="protein sequence ID" value="ENSAPLP00000029393.1"/>
    <property type="gene ID" value="ENSAPLG00000019324.1"/>
</dbReference>
<accession>A0A493TU09</accession>
<reference evidence="1" key="3">
    <citation type="submission" date="2025-09" db="UniProtKB">
        <authorList>
            <consortium name="Ensembl"/>
        </authorList>
    </citation>
    <scope>IDENTIFICATION</scope>
</reference>
<reference evidence="1" key="2">
    <citation type="submission" date="2025-08" db="UniProtKB">
        <authorList>
            <consortium name="Ensembl"/>
        </authorList>
    </citation>
    <scope>IDENTIFICATION</scope>
</reference>
<dbReference type="InterPro" id="IPR029071">
    <property type="entry name" value="Ubiquitin-like_domsf"/>
</dbReference>
<dbReference type="SUPFAM" id="SSF54236">
    <property type="entry name" value="Ubiquitin-like"/>
    <property type="match status" value="1"/>
</dbReference>
<evidence type="ECO:0000313" key="1">
    <source>
        <dbReference type="Ensembl" id="ENSAPLP00000029393.1"/>
    </source>
</evidence>
<keyword evidence="2" id="KW-1185">Reference proteome</keyword>
<reference evidence="1 2" key="1">
    <citation type="submission" date="2017-10" db="EMBL/GenBank/DDBJ databases">
        <title>A new Pekin duck reference genome.</title>
        <authorList>
            <person name="Hou Z.-C."/>
            <person name="Zhou Z.-K."/>
            <person name="Zhu F."/>
            <person name="Hou S.-S."/>
        </authorList>
    </citation>
    <scope>NUCLEOTIDE SEQUENCE [LARGE SCALE GENOMIC DNA]</scope>
</reference>
<dbReference type="Proteomes" id="UP000016666">
    <property type="component" value="Chromosome 2"/>
</dbReference>
<dbReference type="Gene3D" id="3.10.20.90">
    <property type="entry name" value="Phosphatidylinositol 3-kinase Catalytic Subunit, Chain A, domain 1"/>
    <property type="match status" value="1"/>
</dbReference>
<dbReference type="AlphaFoldDB" id="A0A493TU09"/>
<sequence>MEQGVVGPPVTLIIKAPNQKYTDQTISCFLDWTVGRLKSHLSKVYPSKPVSCGGFYVALL</sequence>
<dbReference type="InterPro" id="IPR039751">
    <property type="entry name" value="HERPUD1/2"/>
</dbReference>
<dbReference type="PANTHER" id="PTHR12943:SF5">
    <property type="entry name" value="HOMOCYSTEINE-RESPONSIVE ENDOPLASMIC RETICULUM-RESIDENT UBIQUITIN-LIKE DOMAIN MEMBER 2 PROTEIN"/>
    <property type="match status" value="1"/>
</dbReference>
<dbReference type="GO" id="GO:0030968">
    <property type="term" value="P:endoplasmic reticulum unfolded protein response"/>
    <property type="evidence" value="ECO:0007669"/>
    <property type="project" value="TreeGrafter"/>
</dbReference>
<dbReference type="STRING" id="8840.ENSAPLP00000029393"/>
<proteinExistence type="predicted"/>
<dbReference type="PANTHER" id="PTHR12943">
    <property type="entry name" value="HOMOCYSTEINE-RESPONSIVE ENDOPLASMIC RETICULUM-RESIDENT UNIQUITIN-LIKE DOMAIN HERPUD PROTEIN FAMILY MEMBER"/>
    <property type="match status" value="1"/>
</dbReference>
<organism evidence="1 2">
    <name type="scientific">Anas platyrhynchos platyrhynchos</name>
    <name type="common">Northern mallard</name>
    <dbReference type="NCBI Taxonomy" id="8840"/>
    <lineage>
        <taxon>Eukaryota</taxon>
        <taxon>Metazoa</taxon>
        <taxon>Chordata</taxon>
        <taxon>Craniata</taxon>
        <taxon>Vertebrata</taxon>
        <taxon>Euteleostomi</taxon>
        <taxon>Archelosauria</taxon>
        <taxon>Archosauria</taxon>
        <taxon>Dinosauria</taxon>
        <taxon>Saurischia</taxon>
        <taxon>Theropoda</taxon>
        <taxon>Coelurosauria</taxon>
        <taxon>Aves</taxon>
        <taxon>Neognathae</taxon>
        <taxon>Galloanserae</taxon>
        <taxon>Anseriformes</taxon>
        <taxon>Anatidae</taxon>
        <taxon>Anatinae</taxon>
        <taxon>Anas</taxon>
    </lineage>
</organism>
<dbReference type="GeneTree" id="ENSGT00940000178110"/>
<dbReference type="OMA" id="TEMEKIC"/>
<name>A0A493TU09_ANAPP</name>
<evidence type="ECO:0000313" key="2">
    <source>
        <dbReference type="Proteomes" id="UP000016666"/>
    </source>
</evidence>